<protein>
    <submittedName>
        <fullName evidence="1">DUF2927 domain-containing protein</fullName>
    </submittedName>
</protein>
<dbReference type="AlphaFoldDB" id="A0A8K0Y1C9"/>
<name>A0A8K0Y1C9_9RHOB</name>
<keyword evidence="2" id="KW-1185">Reference proteome</keyword>
<proteinExistence type="predicted"/>
<sequence length="305" mass="33376">MLAAGGALSLASCDVAAPVPPRAPEAPPAQESPAYERSTESAALRTYYARLQSDLLARGLMRSDDGRRDAPFNARMLVANFIRIAMHDEFDNSSGRLVARETESRLRRWNAPVRMALHFGPSVPEARRGTERARVASLLARLSRVTGHSIRLADGDANFHLHIVDEDERRALGPAIAAAMPGMSASEIAAFTQMPTATYCQVSAMVDNATSEYRRAFAVLRTEHPDLLHLACLHEEIAQGMGLPNDSPQARPSIFNDDQEFALLTPMDELMLRMLYDARLRPGMSIAEARPIIETIAEELLGGSS</sequence>
<gene>
    <name evidence="1" type="ORF">JL811_01535</name>
</gene>
<dbReference type="Proteomes" id="UP000648908">
    <property type="component" value="Unassembled WGS sequence"/>
</dbReference>
<evidence type="ECO:0000313" key="1">
    <source>
        <dbReference type="EMBL" id="MBL4915889.1"/>
    </source>
</evidence>
<comment type="caution">
    <text evidence="1">The sequence shown here is derived from an EMBL/GenBank/DDBJ whole genome shotgun (WGS) entry which is preliminary data.</text>
</comment>
<dbReference type="EMBL" id="JAESVN010000001">
    <property type="protein sequence ID" value="MBL4915889.1"/>
    <property type="molecule type" value="Genomic_DNA"/>
</dbReference>
<accession>A0A8K0Y1C9</accession>
<dbReference type="InterPro" id="IPR021323">
    <property type="entry name" value="DUF2927"/>
</dbReference>
<dbReference type="RefSeq" id="WP_202687155.1">
    <property type="nucleotide sequence ID" value="NZ_JAESVN010000001.1"/>
</dbReference>
<organism evidence="1 2">
    <name type="scientific">Szabonella alba</name>
    <dbReference type="NCBI Taxonomy" id="2804194"/>
    <lineage>
        <taxon>Bacteria</taxon>
        <taxon>Pseudomonadati</taxon>
        <taxon>Pseudomonadota</taxon>
        <taxon>Alphaproteobacteria</taxon>
        <taxon>Rhodobacterales</taxon>
        <taxon>Paracoccaceae</taxon>
        <taxon>Szabonella</taxon>
    </lineage>
</organism>
<dbReference type="Pfam" id="PF11150">
    <property type="entry name" value="DUF2927"/>
    <property type="match status" value="1"/>
</dbReference>
<reference evidence="1" key="1">
    <citation type="submission" date="2021-01" db="EMBL/GenBank/DDBJ databases">
        <title>Tabrizicola alba sp. nov. a motile alkaliphilic bacterium isolated from a soda lake.</title>
        <authorList>
            <person name="Szuroczki S."/>
            <person name="Abbaszade G."/>
            <person name="Schumann P."/>
            <person name="Toth E."/>
        </authorList>
    </citation>
    <scope>NUCLEOTIDE SEQUENCE</scope>
    <source>
        <strain evidence="1">DMG-N-6</strain>
    </source>
</reference>
<evidence type="ECO:0000313" key="2">
    <source>
        <dbReference type="Proteomes" id="UP000648908"/>
    </source>
</evidence>